<proteinExistence type="predicted"/>
<accession>A0A7D7L9D2</accession>
<dbReference type="InterPro" id="IPR029063">
    <property type="entry name" value="SAM-dependent_MTases_sf"/>
</dbReference>
<evidence type="ECO:0000313" key="2">
    <source>
        <dbReference type="EMBL" id="QMS87553.1"/>
    </source>
</evidence>
<dbReference type="InterPro" id="IPR013216">
    <property type="entry name" value="Methyltransf_11"/>
</dbReference>
<dbReference type="CDD" id="cd02440">
    <property type="entry name" value="AdoMet_MTases"/>
    <property type="match status" value="1"/>
</dbReference>
<dbReference type="GO" id="GO:0032259">
    <property type="term" value="P:methylation"/>
    <property type="evidence" value="ECO:0007669"/>
    <property type="project" value="UniProtKB-KW"/>
</dbReference>
<reference evidence="3" key="1">
    <citation type="submission" date="2020-06" db="EMBL/GenBank/DDBJ databases">
        <title>Nostoc edaphicum CCNP1411 genome.</title>
        <authorList>
            <person name="Fidor A."/>
            <person name="Grabski M."/>
            <person name="Gawor J."/>
            <person name="Gromadka R."/>
            <person name="Wegrzyn G."/>
            <person name="Mazur-Marzec H."/>
        </authorList>
    </citation>
    <scope>NUCLEOTIDE SEQUENCE [LARGE SCALE GENOMIC DNA]</scope>
    <source>
        <strain evidence="3">CCNP1411</strain>
    </source>
</reference>
<dbReference type="AlphaFoldDB" id="A0A7D7L9D2"/>
<evidence type="ECO:0000259" key="1">
    <source>
        <dbReference type="Pfam" id="PF08241"/>
    </source>
</evidence>
<dbReference type="Gene3D" id="3.40.50.150">
    <property type="entry name" value="Vaccinia Virus protein VP39"/>
    <property type="match status" value="1"/>
</dbReference>
<dbReference type="PANTHER" id="PTHR43464">
    <property type="entry name" value="METHYLTRANSFERASE"/>
    <property type="match status" value="1"/>
</dbReference>
<dbReference type="Pfam" id="PF08241">
    <property type="entry name" value="Methyltransf_11"/>
    <property type="match status" value="1"/>
</dbReference>
<dbReference type="RefSeq" id="WP_181930848.1">
    <property type="nucleotide sequence ID" value="NZ_CP054698.1"/>
</dbReference>
<dbReference type="KEGG" id="ned:HUN01_08160"/>
<keyword evidence="2" id="KW-0808">Transferase</keyword>
<dbReference type="GO" id="GO:0008757">
    <property type="term" value="F:S-adenosylmethionine-dependent methyltransferase activity"/>
    <property type="evidence" value="ECO:0007669"/>
    <property type="project" value="InterPro"/>
</dbReference>
<organism evidence="2 3">
    <name type="scientific">Nostoc edaphicum CCNP1411</name>
    <dbReference type="NCBI Taxonomy" id="1472755"/>
    <lineage>
        <taxon>Bacteria</taxon>
        <taxon>Bacillati</taxon>
        <taxon>Cyanobacteriota</taxon>
        <taxon>Cyanophyceae</taxon>
        <taxon>Nostocales</taxon>
        <taxon>Nostocaceae</taxon>
        <taxon>Nostoc</taxon>
    </lineage>
</organism>
<evidence type="ECO:0000313" key="3">
    <source>
        <dbReference type="Proteomes" id="UP000514713"/>
    </source>
</evidence>
<sequence length="262" mass="30660">MHNRQRLVDLRRTHFQKRLPLNQQVINLAGNIDTHAFLRNPASHNIFLYLTNYVKVFSEYWFKTSSNKIRVLDWGCGKGHISFLMREMDVQITSCDVRGTGTGDSAFGQTTPIIEKASLTVVPLEHPYLLPFDDASFDLVLSFGVLEHVPNDLASLDEIHRVLKPEGLFFCFFLPYYFSWTQRLAHLRGDFYHDRLYSKKMVKDLLKQTNFELLDLWHRQLLPKNSISYANYHVFESVDQWLSENTPFKYIGTNIEFVAFKS</sequence>
<gene>
    <name evidence="2" type="ORF">HUN01_08160</name>
</gene>
<keyword evidence="3" id="KW-1185">Reference proteome</keyword>
<name>A0A7D7L9D2_9NOSO</name>
<keyword evidence="2" id="KW-0489">Methyltransferase</keyword>
<dbReference type="Proteomes" id="UP000514713">
    <property type="component" value="Chromosome"/>
</dbReference>
<feature type="domain" description="Methyltransferase type 11" evidence="1">
    <location>
        <begin position="72"/>
        <end position="171"/>
    </location>
</feature>
<protein>
    <submittedName>
        <fullName evidence="2">Class I SAM-dependent methyltransferase</fullName>
    </submittedName>
</protein>
<dbReference type="EMBL" id="CP054698">
    <property type="protein sequence ID" value="QMS87553.1"/>
    <property type="molecule type" value="Genomic_DNA"/>
</dbReference>
<dbReference type="SUPFAM" id="SSF53335">
    <property type="entry name" value="S-adenosyl-L-methionine-dependent methyltransferases"/>
    <property type="match status" value="1"/>
</dbReference>